<dbReference type="InterPro" id="IPR051206">
    <property type="entry name" value="NAMLAA_amidase_2"/>
</dbReference>
<evidence type="ECO:0000256" key="1">
    <source>
        <dbReference type="ARBA" id="ARBA00001561"/>
    </source>
</evidence>
<dbReference type="GO" id="GO:0008745">
    <property type="term" value="F:N-acetylmuramoyl-L-alanine amidase activity"/>
    <property type="evidence" value="ECO:0007669"/>
    <property type="project" value="UniProtKB-EC"/>
</dbReference>
<protein>
    <recommendedName>
        <fullName evidence="2">N-acetylmuramoyl-L-alanine amidase</fullName>
        <ecNumber evidence="2">3.5.1.28</ecNumber>
    </recommendedName>
</protein>
<keyword evidence="3" id="KW-0378">Hydrolase</keyword>
<evidence type="ECO:0000256" key="4">
    <source>
        <dbReference type="ARBA" id="ARBA00023316"/>
    </source>
</evidence>
<feature type="compositionally biased region" description="Polar residues" evidence="5">
    <location>
        <begin position="95"/>
        <end position="122"/>
    </location>
</feature>
<dbReference type="EC" id="3.5.1.28" evidence="2"/>
<organism evidence="7 8">
    <name type="scientific">Tumidithrix elongata BACA0141</name>
    <dbReference type="NCBI Taxonomy" id="2716417"/>
    <lineage>
        <taxon>Bacteria</taxon>
        <taxon>Bacillati</taxon>
        <taxon>Cyanobacteriota</taxon>
        <taxon>Cyanophyceae</taxon>
        <taxon>Pseudanabaenales</taxon>
        <taxon>Pseudanabaenaceae</taxon>
        <taxon>Tumidithrix</taxon>
        <taxon>Tumidithrix elongata</taxon>
    </lineage>
</organism>
<evidence type="ECO:0000256" key="3">
    <source>
        <dbReference type="ARBA" id="ARBA00022801"/>
    </source>
</evidence>
<dbReference type="InterPro" id="IPR036505">
    <property type="entry name" value="Amidase/PGRP_sf"/>
</dbReference>
<dbReference type="GO" id="GO:0071555">
    <property type="term" value="P:cell wall organization"/>
    <property type="evidence" value="ECO:0007669"/>
    <property type="project" value="UniProtKB-KW"/>
</dbReference>
<dbReference type="Pfam" id="PF01510">
    <property type="entry name" value="Amidase_2"/>
    <property type="match status" value="1"/>
</dbReference>
<sequence length="323" mass="35258">MKLKIFVAIACFLSVIFLIVLVEPARTYSVADADFVIQNRANTDFSVTSSYLNQFAPKPGCVLKPSANPPDPSLPAALTSTPISLARFRQEPRIASSTAKTPATEVSTRASKVSATSLTASKKTNDAPKETIALADPSNYGDRYLKDLAGRTLDNAPLIVLHETVGSTSSVIDFFQTFHSDENDQASYHTMISQDGTIVYFVPPDKRAFGAGESVFRGARGEETVQTNPRFSSSVNNFAYHISLETPWDGMHDGETHSGYTSAQYRSLAWLVAKTSVAPDRITTHRAVDRSGTRIDPRSFDFQAFQKLLSKYPKTKEIAIGCG</sequence>
<dbReference type="GO" id="GO:0009253">
    <property type="term" value="P:peptidoglycan catabolic process"/>
    <property type="evidence" value="ECO:0007669"/>
    <property type="project" value="InterPro"/>
</dbReference>
<feature type="domain" description="N-acetylmuramoyl-L-alanine amidase" evidence="6">
    <location>
        <begin position="145"/>
        <end position="298"/>
    </location>
</feature>
<comment type="catalytic activity">
    <reaction evidence="1">
        <text>Hydrolyzes the link between N-acetylmuramoyl residues and L-amino acid residues in certain cell-wall glycopeptides.</text>
        <dbReference type="EC" id="3.5.1.28"/>
    </reaction>
</comment>
<evidence type="ECO:0000313" key="8">
    <source>
        <dbReference type="Proteomes" id="UP001333818"/>
    </source>
</evidence>
<name>A0AAW9PU42_9CYAN</name>
<evidence type="ECO:0000259" key="6">
    <source>
        <dbReference type="SMART" id="SM00644"/>
    </source>
</evidence>
<dbReference type="Gene3D" id="3.40.80.10">
    <property type="entry name" value="Peptidoglycan recognition protein-like"/>
    <property type="match status" value="1"/>
</dbReference>
<evidence type="ECO:0000256" key="2">
    <source>
        <dbReference type="ARBA" id="ARBA00011901"/>
    </source>
</evidence>
<dbReference type="SUPFAM" id="SSF55846">
    <property type="entry name" value="N-acetylmuramoyl-L-alanine amidase-like"/>
    <property type="match status" value="1"/>
</dbReference>
<dbReference type="Proteomes" id="UP001333818">
    <property type="component" value="Unassembled WGS sequence"/>
</dbReference>
<dbReference type="RefSeq" id="WP_330482032.1">
    <property type="nucleotide sequence ID" value="NZ_JAZBJZ010000005.1"/>
</dbReference>
<dbReference type="SMART" id="SM00644">
    <property type="entry name" value="Ami_2"/>
    <property type="match status" value="1"/>
</dbReference>
<feature type="region of interest" description="Disordered" evidence="5">
    <location>
        <begin position="93"/>
        <end position="125"/>
    </location>
</feature>
<keyword evidence="4" id="KW-0961">Cell wall biogenesis/degradation</keyword>
<dbReference type="PANTHER" id="PTHR30417:SF1">
    <property type="entry name" value="N-ACETYLMURAMOYL-L-ALANINE AMIDASE AMID"/>
    <property type="match status" value="1"/>
</dbReference>
<evidence type="ECO:0000313" key="7">
    <source>
        <dbReference type="EMBL" id="MEE3715608.1"/>
    </source>
</evidence>
<reference evidence="7" key="1">
    <citation type="submission" date="2024-01" db="EMBL/GenBank/DDBJ databases">
        <title>Bank of Algae and Cyanobacteria of the Azores (BACA) strain genomes.</title>
        <authorList>
            <person name="Luz R."/>
            <person name="Cordeiro R."/>
            <person name="Fonseca A."/>
            <person name="Goncalves V."/>
        </authorList>
    </citation>
    <scope>NUCLEOTIDE SEQUENCE</scope>
    <source>
        <strain evidence="7">BACA0141</strain>
    </source>
</reference>
<dbReference type="InterPro" id="IPR002502">
    <property type="entry name" value="Amidase_domain"/>
</dbReference>
<keyword evidence="8" id="KW-1185">Reference proteome</keyword>
<dbReference type="CDD" id="cd06583">
    <property type="entry name" value="PGRP"/>
    <property type="match status" value="1"/>
</dbReference>
<dbReference type="PANTHER" id="PTHR30417">
    <property type="entry name" value="N-ACETYLMURAMOYL-L-ALANINE AMIDASE AMID"/>
    <property type="match status" value="1"/>
</dbReference>
<accession>A0AAW9PU42</accession>
<dbReference type="GO" id="GO:0009254">
    <property type="term" value="P:peptidoglycan turnover"/>
    <property type="evidence" value="ECO:0007669"/>
    <property type="project" value="TreeGrafter"/>
</dbReference>
<comment type="caution">
    <text evidence="7">The sequence shown here is derived from an EMBL/GenBank/DDBJ whole genome shotgun (WGS) entry which is preliminary data.</text>
</comment>
<evidence type="ECO:0000256" key="5">
    <source>
        <dbReference type="SAM" id="MobiDB-lite"/>
    </source>
</evidence>
<proteinExistence type="predicted"/>
<dbReference type="AlphaFoldDB" id="A0AAW9PU42"/>
<dbReference type="EMBL" id="JAZBJZ010000005">
    <property type="protein sequence ID" value="MEE3715608.1"/>
    <property type="molecule type" value="Genomic_DNA"/>
</dbReference>
<gene>
    <name evidence="7" type="ORF">V2H45_02485</name>
</gene>